<accession>A0A942TIE6</accession>
<evidence type="ECO:0000256" key="3">
    <source>
        <dbReference type="ARBA" id="ARBA00022989"/>
    </source>
</evidence>
<dbReference type="InterPro" id="IPR003810">
    <property type="entry name" value="Mntp/YtaF"/>
</dbReference>
<dbReference type="PANTHER" id="PTHR35529:SF2">
    <property type="entry name" value="SPORULATION PROTEIN YTAF-RELATED"/>
    <property type="match status" value="1"/>
</dbReference>
<feature type="transmembrane region" description="Helical" evidence="5">
    <location>
        <begin position="59"/>
        <end position="77"/>
    </location>
</feature>
<evidence type="ECO:0000313" key="6">
    <source>
        <dbReference type="EMBL" id="MBS4198143.1"/>
    </source>
</evidence>
<proteinExistence type="predicted"/>
<organism evidence="6 7">
    <name type="scientific">Lederbergia citrisecunda</name>
    <dbReference type="NCBI Taxonomy" id="2833583"/>
    <lineage>
        <taxon>Bacteria</taxon>
        <taxon>Bacillati</taxon>
        <taxon>Bacillota</taxon>
        <taxon>Bacilli</taxon>
        <taxon>Bacillales</taxon>
        <taxon>Bacillaceae</taxon>
        <taxon>Lederbergia</taxon>
    </lineage>
</organism>
<keyword evidence="1" id="KW-1003">Cell membrane</keyword>
<dbReference type="PANTHER" id="PTHR35529">
    <property type="entry name" value="MANGANESE EFFLUX PUMP MNTP-RELATED"/>
    <property type="match status" value="1"/>
</dbReference>
<evidence type="ECO:0000313" key="7">
    <source>
        <dbReference type="Proteomes" id="UP000682713"/>
    </source>
</evidence>
<feature type="transmembrane region" description="Helical" evidence="5">
    <location>
        <begin position="97"/>
        <end position="118"/>
    </location>
</feature>
<name>A0A942TIE6_9BACI</name>
<protein>
    <submittedName>
        <fullName evidence="6">Manganese efflux pump</fullName>
    </submittedName>
</protein>
<dbReference type="Proteomes" id="UP000682713">
    <property type="component" value="Unassembled WGS sequence"/>
</dbReference>
<comment type="caution">
    <text evidence="6">The sequence shown here is derived from an EMBL/GenBank/DDBJ whole genome shotgun (WGS) entry which is preliminary data.</text>
</comment>
<feature type="transmembrane region" description="Helical" evidence="5">
    <location>
        <begin position="125"/>
        <end position="143"/>
    </location>
</feature>
<sequence length="177" mass="19253">MIGISTNLDNTSVGIAYGLKNTHIPFWFNMIVNSIGFCFALIGAYSGSMISQFISPREAGILSCCVLFGIGIFIIYSEYCFLVCGNKLEVKVGKIGIRQAIFLGFALSFTNIASGFGLTVINESMIWLTIISITIWGYIAIWFGNVVGNRIVTKILGKYSSLIGGLILITLALKQIL</sequence>
<feature type="transmembrane region" description="Helical" evidence="5">
    <location>
        <begin position="155"/>
        <end position="173"/>
    </location>
</feature>
<gene>
    <name evidence="6" type="ORF">KHA93_00525</name>
</gene>
<feature type="transmembrane region" description="Helical" evidence="5">
    <location>
        <begin position="26"/>
        <end position="47"/>
    </location>
</feature>
<keyword evidence="4 5" id="KW-0472">Membrane</keyword>
<evidence type="ECO:0000256" key="4">
    <source>
        <dbReference type="ARBA" id="ARBA00023136"/>
    </source>
</evidence>
<evidence type="ECO:0000256" key="2">
    <source>
        <dbReference type="ARBA" id="ARBA00022692"/>
    </source>
</evidence>
<keyword evidence="2 5" id="KW-0812">Transmembrane</keyword>
<dbReference type="EMBL" id="JAGYPJ010000001">
    <property type="protein sequence ID" value="MBS4198143.1"/>
    <property type="molecule type" value="Genomic_DNA"/>
</dbReference>
<reference evidence="6 7" key="1">
    <citation type="submission" date="2021-05" db="EMBL/GenBank/DDBJ databases">
        <title>Novel Bacillus species.</title>
        <authorList>
            <person name="Liu G."/>
        </authorList>
    </citation>
    <scope>NUCLEOTIDE SEQUENCE [LARGE SCALE GENOMIC DNA]</scope>
    <source>
        <strain evidence="6 7">FJAT-49732</strain>
    </source>
</reference>
<keyword evidence="3 5" id="KW-1133">Transmembrane helix</keyword>
<dbReference type="Pfam" id="PF02659">
    <property type="entry name" value="Mntp"/>
    <property type="match status" value="1"/>
</dbReference>
<keyword evidence="7" id="KW-1185">Reference proteome</keyword>
<dbReference type="AlphaFoldDB" id="A0A942TIE6"/>
<evidence type="ECO:0000256" key="1">
    <source>
        <dbReference type="ARBA" id="ARBA00022475"/>
    </source>
</evidence>
<evidence type="ECO:0000256" key="5">
    <source>
        <dbReference type="SAM" id="Phobius"/>
    </source>
</evidence>